<gene>
    <name evidence="2" type="ORF">DEBURN_LOCUS4307</name>
</gene>
<comment type="caution">
    <text evidence="2">The sequence shown here is derived from an EMBL/GenBank/DDBJ whole genome shotgun (WGS) entry which is preliminary data.</text>
</comment>
<evidence type="ECO:0000313" key="3">
    <source>
        <dbReference type="Proteomes" id="UP000789706"/>
    </source>
</evidence>
<dbReference type="OrthoDB" id="2401673at2759"/>
<reference evidence="2" key="1">
    <citation type="submission" date="2021-06" db="EMBL/GenBank/DDBJ databases">
        <authorList>
            <person name="Kallberg Y."/>
            <person name="Tangrot J."/>
            <person name="Rosling A."/>
        </authorList>
    </citation>
    <scope>NUCLEOTIDE SEQUENCE</scope>
    <source>
        <strain evidence="2">AZ414A</strain>
    </source>
</reference>
<evidence type="ECO:0000313" key="2">
    <source>
        <dbReference type="EMBL" id="CAG8493591.1"/>
    </source>
</evidence>
<protein>
    <submittedName>
        <fullName evidence="2">8061_t:CDS:1</fullName>
    </submittedName>
</protein>
<dbReference type="AlphaFoldDB" id="A0A9N8WLX8"/>
<feature type="compositionally biased region" description="Basic and acidic residues" evidence="1">
    <location>
        <begin position="1"/>
        <end position="20"/>
    </location>
</feature>
<name>A0A9N8WLX8_9GLOM</name>
<evidence type="ECO:0000256" key="1">
    <source>
        <dbReference type="SAM" id="MobiDB-lite"/>
    </source>
</evidence>
<dbReference type="Proteomes" id="UP000789706">
    <property type="component" value="Unassembled WGS sequence"/>
</dbReference>
<sequence>MSLVSSDKKNLKKTTDDRKKIGQKGNRIFRLHKDYLEFGTIEVEHARDTSECK</sequence>
<accession>A0A9N8WLX8</accession>
<proteinExistence type="predicted"/>
<feature type="region of interest" description="Disordered" evidence="1">
    <location>
        <begin position="1"/>
        <end position="23"/>
    </location>
</feature>
<organism evidence="2 3">
    <name type="scientific">Diversispora eburnea</name>
    <dbReference type="NCBI Taxonomy" id="1213867"/>
    <lineage>
        <taxon>Eukaryota</taxon>
        <taxon>Fungi</taxon>
        <taxon>Fungi incertae sedis</taxon>
        <taxon>Mucoromycota</taxon>
        <taxon>Glomeromycotina</taxon>
        <taxon>Glomeromycetes</taxon>
        <taxon>Diversisporales</taxon>
        <taxon>Diversisporaceae</taxon>
        <taxon>Diversispora</taxon>
    </lineage>
</organism>
<keyword evidence="3" id="KW-1185">Reference proteome</keyword>
<dbReference type="EMBL" id="CAJVPK010000319">
    <property type="protein sequence ID" value="CAG8493591.1"/>
    <property type="molecule type" value="Genomic_DNA"/>
</dbReference>